<feature type="non-terminal residue" evidence="2">
    <location>
        <position position="330"/>
    </location>
</feature>
<evidence type="ECO:0000313" key="3">
    <source>
        <dbReference type="Proteomes" id="UP000789396"/>
    </source>
</evidence>
<protein>
    <submittedName>
        <fullName evidence="2">18258_t:CDS:1</fullName>
    </submittedName>
</protein>
<sequence length="330" mass="39314">KHTLAHWQATELTSVENGPWEFGNYRYLGTSSELKKSDDTLNEKRLKDIERINHIIENDLTIDDILKNKKKLLPWSWLRSLKDLEYLIKKEKEIREANIKRFWRPCCIYLFGPGGSGKSGLVQKLFREELYSKPQKQKSGSNWWNGYSGQDIVFLMNDIVKLLNDTDEHVEIKNKGFIPFLAKYVFMTSRKASQEAFNFGNGQFERRLDFIIQFTGNWKNKTTQIHFLKGSEEDFRNMNWKIEFDRSEFSNDQIVEKIKTSGFKDGEIIFDNEKVLWKQNFPEFKKKYLRDYPHSKSLYEYKLELENPESVYNSEMSEYNSDDSQYTKEK</sequence>
<dbReference type="GO" id="GO:0003724">
    <property type="term" value="F:RNA helicase activity"/>
    <property type="evidence" value="ECO:0007669"/>
    <property type="project" value="InterPro"/>
</dbReference>
<dbReference type="InterPro" id="IPR027417">
    <property type="entry name" value="P-loop_NTPase"/>
</dbReference>
<accession>A0A9N9IZ07</accession>
<dbReference type="EMBL" id="CAJVPZ010039031">
    <property type="protein sequence ID" value="CAG8756673.1"/>
    <property type="molecule type" value="Genomic_DNA"/>
</dbReference>
<dbReference type="InterPro" id="IPR000605">
    <property type="entry name" value="Helicase_SF3_ssDNA/RNA_vir"/>
</dbReference>
<dbReference type="GO" id="GO:0003723">
    <property type="term" value="F:RNA binding"/>
    <property type="evidence" value="ECO:0007669"/>
    <property type="project" value="InterPro"/>
</dbReference>
<proteinExistence type="predicted"/>
<evidence type="ECO:0000313" key="2">
    <source>
        <dbReference type="EMBL" id="CAG8756673.1"/>
    </source>
</evidence>
<reference evidence="2" key="1">
    <citation type="submission" date="2021-06" db="EMBL/GenBank/DDBJ databases">
        <authorList>
            <person name="Kallberg Y."/>
            <person name="Tangrot J."/>
            <person name="Rosling A."/>
        </authorList>
    </citation>
    <scope>NUCLEOTIDE SEQUENCE</scope>
    <source>
        <strain evidence="2">IN212</strain>
    </source>
</reference>
<gene>
    <name evidence="2" type="ORF">RFULGI_LOCUS14000</name>
</gene>
<dbReference type="Pfam" id="PF00910">
    <property type="entry name" value="RNA_helicase"/>
    <property type="match status" value="1"/>
</dbReference>
<comment type="caution">
    <text evidence="2">The sequence shown here is derived from an EMBL/GenBank/DDBJ whole genome shotgun (WGS) entry which is preliminary data.</text>
</comment>
<keyword evidence="3" id="KW-1185">Reference proteome</keyword>
<feature type="non-terminal residue" evidence="2">
    <location>
        <position position="1"/>
    </location>
</feature>
<name>A0A9N9IZ07_9GLOM</name>
<organism evidence="2 3">
    <name type="scientific">Racocetra fulgida</name>
    <dbReference type="NCBI Taxonomy" id="60492"/>
    <lineage>
        <taxon>Eukaryota</taxon>
        <taxon>Fungi</taxon>
        <taxon>Fungi incertae sedis</taxon>
        <taxon>Mucoromycota</taxon>
        <taxon>Glomeromycotina</taxon>
        <taxon>Glomeromycetes</taxon>
        <taxon>Diversisporales</taxon>
        <taxon>Gigasporaceae</taxon>
        <taxon>Racocetra</taxon>
    </lineage>
</organism>
<dbReference type="Proteomes" id="UP000789396">
    <property type="component" value="Unassembled WGS sequence"/>
</dbReference>
<dbReference type="SUPFAM" id="SSF52540">
    <property type="entry name" value="P-loop containing nucleoside triphosphate hydrolases"/>
    <property type="match status" value="1"/>
</dbReference>
<feature type="domain" description="Helicase superfamily 3 single-stranded DNA/RNA virus" evidence="1">
    <location>
        <begin position="108"/>
        <end position="160"/>
    </location>
</feature>
<evidence type="ECO:0000259" key="1">
    <source>
        <dbReference type="Pfam" id="PF00910"/>
    </source>
</evidence>
<dbReference type="AlphaFoldDB" id="A0A9N9IZ07"/>
<dbReference type="OrthoDB" id="2418789at2759"/>